<proteinExistence type="predicted"/>
<keyword evidence="2" id="KW-1185">Reference proteome</keyword>
<reference evidence="1 2" key="1">
    <citation type="submission" date="2014-04" db="EMBL/GenBank/DDBJ databases">
        <authorList>
            <consortium name="DOE Joint Genome Institute"/>
            <person name="Kuo A."/>
            <person name="Kohler A."/>
            <person name="Nagy L.G."/>
            <person name="Floudas D."/>
            <person name="Copeland A."/>
            <person name="Barry K.W."/>
            <person name="Cichocki N."/>
            <person name="Veneault-Fourrey C."/>
            <person name="LaButti K."/>
            <person name="Lindquist E.A."/>
            <person name="Lipzen A."/>
            <person name="Lundell T."/>
            <person name="Morin E."/>
            <person name="Murat C."/>
            <person name="Sun H."/>
            <person name="Tunlid A."/>
            <person name="Henrissat B."/>
            <person name="Grigoriev I.V."/>
            <person name="Hibbett D.S."/>
            <person name="Martin F."/>
            <person name="Nordberg H.P."/>
            <person name="Cantor M.N."/>
            <person name="Hua S.X."/>
        </authorList>
    </citation>
    <scope>NUCLEOTIDE SEQUENCE [LARGE SCALE GENOMIC DNA]</scope>
    <source>
        <strain evidence="1 2">LaAM-08-1</strain>
    </source>
</reference>
<gene>
    <name evidence="1" type="ORF">K443DRAFT_15894</name>
</gene>
<dbReference type="AlphaFoldDB" id="A0A0C9WWI3"/>
<dbReference type="EMBL" id="KN839523">
    <property type="protein sequence ID" value="KIJ89666.1"/>
    <property type="molecule type" value="Genomic_DNA"/>
</dbReference>
<evidence type="ECO:0000313" key="1">
    <source>
        <dbReference type="EMBL" id="KIJ89666.1"/>
    </source>
</evidence>
<reference evidence="2" key="2">
    <citation type="submission" date="2015-01" db="EMBL/GenBank/DDBJ databases">
        <title>Evolutionary Origins and Diversification of the Mycorrhizal Mutualists.</title>
        <authorList>
            <consortium name="DOE Joint Genome Institute"/>
            <consortium name="Mycorrhizal Genomics Consortium"/>
            <person name="Kohler A."/>
            <person name="Kuo A."/>
            <person name="Nagy L.G."/>
            <person name="Floudas D."/>
            <person name="Copeland A."/>
            <person name="Barry K.W."/>
            <person name="Cichocki N."/>
            <person name="Veneault-Fourrey C."/>
            <person name="LaButti K."/>
            <person name="Lindquist E.A."/>
            <person name="Lipzen A."/>
            <person name="Lundell T."/>
            <person name="Morin E."/>
            <person name="Murat C."/>
            <person name="Riley R."/>
            <person name="Ohm R."/>
            <person name="Sun H."/>
            <person name="Tunlid A."/>
            <person name="Henrissat B."/>
            <person name="Grigoriev I.V."/>
            <person name="Hibbett D.S."/>
            <person name="Martin F."/>
        </authorList>
    </citation>
    <scope>NUCLEOTIDE SEQUENCE [LARGE SCALE GENOMIC DNA]</scope>
    <source>
        <strain evidence="2">LaAM-08-1</strain>
    </source>
</reference>
<dbReference type="Proteomes" id="UP000054477">
    <property type="component" value="Unassembled WGS sequence"/>
</dbReference>
<evidence type="ECO:0000313" key="2">
    <source>
        <dbReference type="Proteomes" id="UP000054477"/>
    </source>
</evidence>
<organism evidence="1 2">
    <name type="scientific">Laccaria amethystina LaAM-08-1</name>
    <dbReference type="NCBI Taxonomy" id="1095629"/>
    <lineage>
        <taxon>Eukaryota</taxon>
        <taxon>Fungi</taxon>
        <taxon>Dikarya</taxon>
        <taxon>Basidiomycota</taxon>
        <taxon>Agaricomycotina</taxon>
        <taxon>Agaricomycetes</taxon>
        <taxon>Agaricomycetidae</taxon>
        <taxon>Agaricales</taxon>
        <taxon>Agaricineae</taxon>
        <taxon>Hydnangiaceae</taxon>
        <taxon>Laccaria</taxon>
    </lineage>
</organism>
<accession>A0A0C9WWI3</accession>
<protein>
    <submittedName>
        <fullName evidence="1">Uncharacterized protein</fullName>
    </submittedName>
</protein>
<name>A0A0C9WWI3_9AGAR</name>
<dbReference type="HOGENOM" id="CLU_2590155_0_0_1"/>
<sequence length="80" mass="9311">MDKRTGRRSRVFDLRDFHRAREGKPRRSNALDLRKSNVFDLRHISSSQVECIRPASVSSHDAHVLAGRVHSTCEHFHTLY</sequence>